<comment type="cofactor">
    <cofactor evidence="6">
        <name>Zn(2+)</name>
        <dbReference type="ChEBI" id="CHEBI:29105"/>
    </cofactor>
    <text evidence="6">Binds 1 zinc ion.</text>
</comment>
<comment type="caution">
    <text evidence="8">The sequence shown here is derived from an EMBL/GenBank/DDBJ whole genome shotgun (WGS) entry which is preliminary data.</text>
</comment>
<accession>A0A4R3KZL8</accession>
<evidence type="ECO:0000313" key="8">
    <source>
        <dbReference type="EMBL" id="TCS91602.1"/>
    </source>
</evidence>
<evidence type="ECO:0000256" key="2">
    <source>
        <dbReference type="ARBA" id="ARBA00022723"/>
    </source>
</evidence>
<protein>
    <submittedName>
        <fullName evidence="8">M3 family oligoendopeptidase</fullName>
    </submittedName>
</protein>
<evidence type="ECO:0000256" key="1">
    <source>
        <dbReference type="ARBA" id="ARBA00022670"/>
    </source>
</evidence>
<dbReference type="InterPro" id="IPR001567">
    <property type="entry name" value="Pept_M3A_M3B_dom"/>
</dbReference>
<dbReference type="PANTHER" id="PTHR11804:SF28">
    <property type="entry name" value="OLIGOENDOPEPTIDASE F"/>
    <property type="match status" value="1"/>
</dbReference>
<dbReference type="NCBIfam" id="TIGR02289">
    <property type="entry name" value="M3_not_pepF"/>
    <property type="match status" value="1"/>
</dbReference>
<dbReference type="GO" id="GO:0006508">
    <property type="term" value="P:proteolysis"/>
    <property type="evidence" value="ECO:0007669"/>
    <property type="project" value="UniProtKB-KW"/>
</dbReference>
<keyword evidence="4 6" id="KW-0862">Zinc</keyword>
<evidence type="ECO:0000256" key="5">
    <source>
        <dbReference type="ARBA" id="ARBA00023049"/>
    </source>
</evidence>
<comment type="similarity">
    <text evidence="6">Belongs to the peptidase M3 family.</text>
</comment>
<evidence type="ECO:0000313" key="9">
    <source>
        <dbReference type="Proteomes" id="UP000294567"/>
    </source>
</evidence>
<reference evidence="8 9" key="1">
    <citation type="submission" date="2019-03" db="EMBL/GenBank/DDBJ databases">
        <title>Genomic Encyclopedia of Type Strains, Phase IV (KMG-IV): sequencing the most valuable type-strain genomes for metagenomic binning, comparative biology and taxonomic classification.</title>
        <authorList>
            <person name="Goeker M."/>
        </authorList>
    </citation>
    <scope>NUCLEOTIDE SEQUENCE [LARGE SCALE GENOMIC DNA]</scope>
    <source>
        <strain evidence="8 9">DSM 26752</strain>
    </source>
</reference>
<sequence length="594" mass="70581">MINGIRIKGVYTLSKYFDIILISTCKGGDVLKFKDYEYVRPDLKVIGDEFEKLLNDFDQSRSFEEQNEIIERINHIRSNVETMRSLAHIRHSINTKDEFYAKEKDFLDENMPLYQNMVMKFYEALVNSKFREELEKEWGKQLFNLAEMQLKTFSEEIIEDLIKENKLVTEYSKLIASAKIDFEGETRNLSQMASFIQSKDRAMRKKAYEAYIGFFEENEDEFDRIYDELVKIRTNMAQKLGYENYVQMGYYRMLRSDYTSKDVANYRKQVEKDLVPLVVELKEKQRRRLGLDELKYYDEPLEYVTGNAKPKGGPEWILEKGKRMYRELSEETNEFFTFMVDRELLDLVSKEGKMSGGYCTYIPDYKSPFIFSNFNGTSGDVNVLTHEAGHAFQVYMSRDLEVLEYIFPTMEAAEIHSMSMEFFTWPWMELFFEDDVDKYKFSHLAGAVSFIPYGVTVDEFQHFVYENPEATPEERKNKWREIEKKYMPFRDYENNDLLNKGGYWFRQGHIFSTPFYYIDYTLAQICAFQFWIKTREDREKAWEDYLRLCRAGGSKSFLELVKLADLENPFIDGTVKKVVGPIKEWLDSVDDSKF</sequence>
<dbReference type="SUPFAM" id="SSF55486">
    <property type="entry name" value="Metalloproteases ('zincins'), catalytic domain"/>
    <property type="match status" value="1"/>
</dbReference>
<dbReference type="GO" id="GO:0006518">
    <property type="term" value="P:peptide metabolic process"/>
    <property type="evidence" value="ECO:0007669"/>
    <property type="project" value="TreeGrafter"/>
</dbReference>
<proteinExistence type="inferred from homology"/>
<keyword evidence="9" id="KW-1185">Reference proteome</keyword>
<evidence type="ECO:0000256" key="3">
    <source>
        <dbReference type="ARBA" id="ARBA00022801"/>
    </source>
</evidence>
<dbReference type="PANTHER" id="PTHR11804">
    <property type="entry name" value="PROTEASE M3 THIMET OLIGOPEPTIDASE-RELATED"/>
    <property type="match status" value="1"/>
</dbReference>
<keyword evidence="5 6" id="KW-0482">Metalloprotease</keyword>
<name>A0A4R3KZL8_9FIRM</name>
<dbReference type="Pfam" id="PF01432">
    <property type="entry name" value="Peptidase_M3"/>
    <property type="match status" value="2"/>
</dbReference>
<feature type="domain" description="Peptidase M3A/M3B catalytic" evidence="7">
    <location>
        <begin position="195"/>
        <end position="299"/>
    </location>
</feature>
<organism evidence="8 9">
    <name type="scientific">Keratinibaculum paraultunense</name>
    <dbReference type="NCBI Taxonomy" id="1278232"/>
    <lineage>
        <taxon>Bacteria</taxon>
        <taxon>Bacillati</taxon>
        <taxon>Bacillota</taxon>
        <taxon>Tissierellia</taxon>
        <taxon>Tissierellales</taxon>
        <taxon>Tepidimicrobiaceae</taxon>
        <taxon>Keratinibaculum</taxon>
    </lineage>
</organism>
<evidence type="ECO:0000256" key="4">
    <source>
        <dbReference type="ARBA" id="ARBA00022833"/>
    </source>
</evidence>
<dbReference type="GO" id="GO:0046872">
    <property type="term" value="F:metal ion binding"/>
    <property type="evidence" value="ECO:0007669"/>
    <property type="project" value="UniProtKB-UniRule"/>
</dbReference>
<dbReference type="AlphaFoldDB" id="A0A4R3KZL8"/>
<feature type="domain" description="Peptidase M3A/M3B catalytic" evidence="7">
    <location>
        <begin position="341"/>
        <end position="575"/>
    </location>
</feature>
<gene>
    <name evidence="8" type="ORF">EDD65_101104</name>
</gene>
<dbReference type="EMBL" id="SMAE01000001">
    <property type="protein sequence ID" value="TCS91602.1"/>
    <property type="molecule type" value="Genomic_DNA"/>
</dbReference>
<dbReference type="InterPro" id="IPR011976">
    <property type="entry name" value="Pept_M3B_oligopep-rel"/>
</dbReference>
<keyword evidence="3 6" id="KW-0378">Hydrolase</keyword>
<dbReference type="GO" id="GO:0004222">
    <property type="term" value="F:metalloendopeptidase activity"/>
    <property type="evidence" value="ECO:0007669"/>
    <property type="project" value="InterPro"/>
</dbReference>
<dbReference type="Proteomes" id="UP000294567">
    <property type="component" value="Unassembled WGS sequence"/>
</dbReference>
<dbReference type="InterPro" id="IPR045090">
    <property type="entry name" value="Pept_M3A_M3B"/>
</dbReference>
<keyword evidence="1 6" id="KW-0645">Protease</keyword>
<evidence type="ECO:0000256" key="6">
    <source>
        <dbReference type="RuleBase" id="RU003435"/>
    </source>
</evidence>
<evidence type="ECO:0000259" key="7">
    <source>
        <dbReference type="Pfam" id="PF01432"/>
    </source>
</evidence>
<dbReference type="CDD" id="cd09606">
    <property type="entry name" value="M3B_PepF"/>
    <property type="match status" value="1"/>
</dbReference>
<keyword evidence="2 6" id="KW-0479">Metal-binding</keyword>
<dbReference type="Gene3D" id="1.10.1370.30">
    <property type="match status" value="1"/>
</dbReference>